<dbReference type="EMBL" id="MK072528">
    <property type="protein sequence ID" value="AYV87065.1"/>
    <property type="molecule type" value="Genomic_DNA"/>
</dbReference>
<reference evidence="1" key="1">
    <citation type="submission" date="2018-10" db="EMBL/GenBank/DDBJ databases">
        <title>Hidden diversity of soil giant viruses.</title>
        <authorList>
            <person name="Schulz F."/>
            <person name="Alteio L."/>
            <person name="Goudeau D."/>
            <person name="Ryan E.M."/>
            <person name="Malmstrom R.R."/>
            <person name="Blanchard J."/>
            <person name="Woyke T."/>
        </authorList>
    </citation>
    <scope>NUCLEOTIDE SEQUENCE</scope>
    <source>
        <strain evidence="1">SYV1</strain>
    </source>
</reference>
<accession>A0A3G5AIN5</accession>
<organism evidence="1">
    <name type="scientific">Sylvanvirus sp</name>
    <dbReference type="NCBI Taxonomy" id="2487774"/>
    <lineage>
        <taxon>Viruses</taxon>
    </lineage>
</organism>
<protein>
    <submittedName>
        <fullName evidence="1">Uncharacterized protein</fullName>
    </submittedName>
</protein>
<name>A0A3G5AIN5_9VIRU</name>
<proteinExistence type="predicted"/>
<evidence type="ECO:0000313" key="1">
    <source>
        <dbReference type="EMBL" id="AYV87065.1"/>
    </source>
</evidence>
<sequence length="194" mass="21914">MRILHSSFVYRQEDEVSARAAKIEEINVKVPYFASLHGPNSPKLHKGKSYYFAAPIPRTGALRDEANILKKKKSQKLRKQSKSLGCKNVDSAAIFAVSCHIDISAIEKRLKKYKPNVKTTAKMDLEKEITETSINDIVHYLVLGSGLSPSFLLVKLKMLEKKYKTVKINFFHPLSAHNEICVIHKGAQELSYTV</sequence>
<gene>
    <name evidence="1" type="ORF">Sylvanvirus22_4</name>
</gene>